<evidence type="ECO:0000256" key="3">
    <source>
        <dbReference type="ARBA" id="ARBA00022833"/>
    </source>
</evidence>
<dbReference type="GO" id="GO:0016846">
    <property type="term" value="F:carbon-sulfur lyase activity"/>
    <property type="evidence" value="ECO:0007669"/>
    <property type="project" value="InterPro"/>
</dbReference>
<dbReference type="Gene3D" id="2.170.150.70">
    <property type="match status" value="1"/>
</dbReference>
<dbReference type="OrthoDB" id="9805575at2"/>
<dbReference type="PROSITE" id="PS51891">
    <property type="entry name" value="CENP_V_GFA"/>
    <property type="match status" value="1"/>
</dbReference>
<dbReference type="STRING" id="670307.HYPDE_30663"/>
<evidence type="ECO:0000313" key="6">
    <source>
        <dbReference type="Proteomes" id="UP000005952"/>
    </source>
</evidence>
<feature type="domain" description="CENP-V/GFA" evidence="4">
    <location>
        <begin position="7"/>
        <end position="115"/>
    </location>
</feature>
<evidence type="ECO:0000256" key="1">
    <source>
        <dbReference type="ARBA" id="ARBA00005495"/>
    </source>
</evidence>
<dbReference type="InterPro" id="IPR011057">
    <property type="entry name" value="Mss4-like_sf"/>
</dbReference>
<evidence type="ECO:0000256" key="2">
    <source>
        <dbReference type="ARBA" id="ARBA00022723"/>
    </source>
</evidence>
<dbReference type="SUPFAM" id="SSF51316">
    <property type="entry name" value="Mss4-like"/>
    <property type="match status" value="1"/>
</dbReference>
<dbReference type="PANTHER" id="PTHR28620">
    <property type="entry name" value="CENTROMERE PROTEIN V"/>
    <property type="match status" value="1"/>
</dbReference>
<dbReference type="InterPro" id="IPR052355">
    <property type="entry name" value="CENP-V-like"/>
</dbReference>
<reference evidence="5 6" key="1">
    <citation type="journal article" date="2013" name="Genome Announc.">
        <title>Genome sequences for three denitrifying bacterial strains isolated from a uranium- and nitrate-contaminated subsurface environment.</title>
        <authorList>
            <person name="Venkatramanan R."/>
            <person name="Prakash O."/>
            <person name="Woyke T."/>
            <person name="Chain P."/>
            <person name="Goodwin L.A."/>
            <person name="Watson D."/>
            <person name="Brooks S."/>
            <person name="Kostka J.E."/>
            <person name="Green S.J."/>
        </authorList>
    </citation>
    <scope>NUCLEOTIDE SEQUENCE [LARGE SCALE GENOMIC DNA]</scope>
    <source>
        <strain evidence="5 6">1NES1</strain>
    </source>
</reference>
<dbReference type="KEGG" id="hdt:HYPDE_30663"/>
<sequence length="119" mass="12881">MAEAKTWTGGCHCGRVRYEVESDLESLVSCNCSICQKRGSILAFVPQSKFRLLSGQDALTDYQFNKKVIHHLFCSTCGVASFAEGEKPGGEPMVAVNVRCLDGVDVAGMTPSQFDGRSL</sequence>
<keyword evidence="6" id="KW-1185">Reference proteome</keyword>
<dbReference type="RefSeq" id="WP_015597840.1">
    <property type="nucleotide sequence ID" value="NC_021172.1"/>
</dbReference>
<comment type="similarity">
    <text evidence="1">Belongs to the Gfa family.</text>
</comment>
<dbReference type="AlphaFoldDB" id="N0B6D1"/>
<gene>
    <name evidence="5" type="ORF">HYPDE_30663</name>
</gene>
<evidence type="ECO:0000313" key="5">
    <source>
        <dbReference type="EMBL" id="AGK57807.1"/>
    </source>
</evidence>
<name>N0B6D1_9HYPH</name>
<keyword evidence="3" id="KW-0862">Zinc</keyword>
<dbReference type="EMBL" id="CP005587">
    <property type="protein sequence ID" value="AGK57807.1"/>
    <property type="molecule type" value="Genomic_DNA"/>
</dbReference>
<proteinExistence type="inferred from homology"/>
<organism evidence="5 6">
    <name type="scientific">Hyphomicrobium denitrificans 1NES1</name>
    <dbReference type="NCBI Taxonomy" id="670307"/>
    <lineage>
        <taxon>Bacteria</taxon>
        <taxon>Pseudomonadati</taxon>
        <taxon>Pseudomonadota</taxon>
        <taxon>Alphaproteobacteria</taxon>
        <taxon>Hyphomicrobiales</taxon>
        <taxon>Hyphomicrobiaceae</taxon>
        <taxon>Hyphomicrobium</taxon>
    </lineage>
</organism>
<dbReference type="HOGENOM" id="CLU_055491_7_4_5"/>
<dbReference type="PANTHER" id="PTHR28620:SF1">
    <property type="entry name" value="CENP-V_GFA DOMAIN-CONTAINING PROTEIN"/>
    <property type="match status" value="1"/>
</dbReference>
<dbReference type="Proteomes" id="UP000005952">
    <property type="component" value="Chromosome"/>
</dbReference>
<dbReference type="Pfam" id="PF04828">
    <property type="entry name" value="GFA"/>
    <property type="match status" value="1"/>
</dbReference>
<evidence type="ECO:0000259" key="4">
    <source>
        <dbReference type="PROSITE" id="PS51891"/>
    </source>
</evidence>
<keyword evidence="2" id="KW-0479">Metal-binding</keyword>
<dbReference type="GO" id="GO:0046872">
    <property type="term" value="F:metal ion binding"/>
    <property type="evidence" value="ECO:0007669"/>
    <property type="project" value="UniProtKB-KW"/>
</dbReference>
<accession>N0B6D1</accession>
<dbReference type="InterPro" id="IPR006913">
    <property type="entry name" value="CENP-V/GFA"/>
</dbReference>
<protein>
    <submittedName>
        <fullName evidence="5">Glutathione-dependent formaldehyde-activating protein</fullName>
    </submittedName>
</protein>
<dbReference type="eggNOG" id="COG3791">
    <property type="taxonomic scope" value="Bacteria"/>
</dbReference>